<dbReference type="PANTHER" id="PTHR34504">
    <property type="entry name" value="ANTITOXIN HICB"/>
    <property type="match status" value="1"/>
</dbReference>
<organism evidence="2 3">
    <name type="scientific">Microcystis panniformis FACHB-1757</name>
    <dbReference type="NCBI Taxonomy" id="1638788"/>
    <lineage>
        <taxon>Bacteria</taxon>
        <taxon>Bacillati</taxon>
        <taxon>Cyanobacteriota</taxon>
        <taxon>Cyanophyceae</taxon>
        <taxon>Oscillatoriophycideae</taxon>
        <taxon>Chroococcales</taxon>
        <taxon>Microcystaceae</taxon>
        <taxon>Microcystis</taxon>
    </lineage>
</organism>
<name>A0A0K1S1N9_9CHRO</name>
<sequence>MRYAIIIEKAENNYSAYVPDLPGCVTTGKTLEEITENMKEAIQFHLDGLQEEGLPIPQPATYCEYIEA</sequence>
<dbReference type="PATRIC" id="fig|1638788.3.peg.2895"/>
<evidence type="ECO:0000259" key="1">
    <source>
        <dbReference type="Pfam" id="PF15919"/>
    </source>
</evidence>
<dbReference type="RefSeq" id="WP_052276613.1">
    <property type="nucleotide sequence ID" value="NZ_CP011339.1"/>
</dbReference>
<dbReference type="InterPro" id="IPR035069">
    <property type="entry name" value="TTHA1013/TTHA0281-like"/>
</dbReference>
<accession>A0A0K1S1N9</accession>
<dbReference type="KEGG" id="mpk:VL20_2881"/>
<dbReference type="AlphaFoldDB" id="A0A0K1S1N9"/>
<dbReference type="PANTHER" id="PTHR34504:SF2">
    <property type="entry name" value="UPF0150 PROTEIN SSL0259"/>
    <property type="match status" value="1"/>
</dbReference>
<dbReference type="SUPFAM" id="SSF143100">
    <property type="entry name" value="TTHA1013/TTHA0281-like"/>
    <property type="match status" value="1"/>
</dbReference>
<dbReference type="InterPro" id="IPR031807">
    <property type="entry name" value="HicB-like"/>
</dbReference>
<dbReference type="Proteomes" id="UP000068167">
    <property type="component" value="Chromosome"/>
</dbReference>
<feature type="domain" description="HicB-like antitoxin of toxin-antitoxin system" evidence="1">
    <location>
        <begin position="3"/>
        <end position="62"/>
    </location>
</feature>
<dbReference type="EMBL" id="CP011339">
    <property type="protein sequence ID" value="AKV67923.1"/>
    <property type="molecule type" value="Genomic_DNA"/>
</dbReference>
<keyword evidence="3" id="KW-1185">Reference proteome</keyword>
<reference evidence="2 3" key="1">
    <citation type="journal article" date="2016" name="Stand. Genomic Sci.">
        <title>Complete genome sequence and genomic characterization of Microcystis panniformis FACHB 1757 by third-generation sequencing.</title>
        <authorList>
            <person name="Zhang J.Y."/>
            <person name="Guan R."/>
            <person name="Zhang H.J."/>
            <person name="Li H."/>
            <person name="Xiao P."/>
            <person name="Yu G.L."/>
            <person name="Du L."/>
            <person name="Cao D.M."/>
            <person name="Zhu B.C."/>
            <person name="Li R.H."/>
            <person name="Lu Z.H."/>
        </authorList>
    </citation>
    <scope>NUCLEOTIDE SEQUENCE [LARGE SCALE GENOMIC DNA]</scope>
    <source>
        <strain evidence="2 3">FACHB-1757</strain>
    </source>
</reference>
<protein>
    <recommendedName>
        <fullName evidence="1">HicB-like antitoxin of toxin-antitoxin system domain-containing protein</fullName>
    </recommendedName>
</protein>
<dbReference type="Gene3D" id="3.30.160.250">
    <property type="match status" value="1"/>
</dbReference>
<dbReference type="Pfam" id="PF15919">
    <property type="entry name" value="HicB_lk_antitox"/>
    <property type="match status" value="1"/>
</dbReference>
<proteinExistence type="predicted"/>
<dbReference type="InterPro" id="IPR051404">
    <property type="entry name" value="TA_system_antitoxin"/>
</dbReference>
<gene>
    <name evidence="2" type="ORF">VL20_2881</name>
</gene>
<evidence type="ECO:0000313" key="2">
    <source>
        <dbReference type="EMBL" id="AKV67923.1"/>
    </source>
</evidence>
<evidence type="ECO:0000313" key="3">
    <source>
        <dbReference type="Proteomes" id="UP000068167"/>
    </source>
</evidence>